<sequence length="164" mass="19186">MGTQNVFVYGTLKKGEPNQHWLTNESHGFAKYLGNATTSEKYPLVIASRYNIPFLLDKQGTGQFVTGEIYEVDDKMLQNLDVLEDYPSWYVRERRMFKFSHDQSNVEAWVYLLQTYKESLLELPFLQDYKSQGMHGLKYCEPEKRDEAYDACSDVQGYPHTDEK</sequence>
<dbReference type="InterPro" id="IPR013024">
    <property type="entry name" value="GGCT-like"/>
</dbReference>
<name>A0AAE1H7E5_9NEOP</name>
<reference evidence="5" key="1">
    <citation type="submission" date="2021-07" db="EMBL/GenBank/DDBJ databases">
        <authorList>
            <person name="Catto M.A."/>
            <person name="Jacobson A."/>
            <person name="Kennedy G."/>
            <person name="Labadie P."/>
            <person name="Hunt B.G."/>
            <person name="Srinivasan R."/>
        </authorList>
    </citation>
    <scope>NUCLEOTIDE SEQUENCE</scope>
    <source>
        <strain evidence="5">PL_HMW_Pooled</strain>
        <tissue evidence="5">Head</tissue>
    </source>
</reference>
<evidence type="ECO:0000256" key="2">
    <source>
        <dbReference type="PIRSR" id="PIRSR639126-1"/>
    </source>
</evidence>
<evidence type="ECO:0000313" key="5">
    <source>
        <dbReference type="EMBL" id="KAK3916029.1"/>
    </source>
</evidence>
<protein>
    <recommendedName>
        <fullName evidence="3">Gamma-glutamylcyclotransferase family protein</fullName>
    </recommendedName>
</protein>
<dbReference type="GO" id="GO:0005829">
    <property type="term" value="C:cytosol"/>
    <property type="evidence" value="ECO:0007669"/>
    <property type="project" value="TreeGrafter"/>
</dbReference>
<evidence type="ECO:0000259" key="4">
    <source>
        <dbReference type="Pfam" id="PF06094"/>
    </source>
</evidence>
<accession>A0AAE1H7E5</accession>
<reference evidence="5" key="2">
    <citation type="journal article" date="2023" name="BMC Genomics">
        <title>Pest status, molecular evolution, and epigenetic factors derived from the genome assembly of Frankliniella fusca, a thysanopteran phytovirus vector.</title>
        <authorList>
            <person name="Catto M.A."/>
            <person name="Labadie P.E."/>
            <person name="Jacobson A.L."/>
            <person name="Kennedy G.G."/>
            <person name="Srinivasan R."/>
            <person name="Hunt B.G."/>
        </authorList>
    </citation>
    <scope>NUCLEOTIDE SEQUENCE</scope>
    <source>
        <strain evidence="5">PL_HMW_Pooled</strain>
    </source>
</reference>
<dbReference type="GO" id="GO:0061929">
    <property type="term" value="F:gamma-glutamylaminecyclotransferase activity"/>
    <property type="evidence" value="ECO:0007669"/>
    <property type="project" value="InterPro"/>
</dbReference>
<evidence type="ECO:0000256" key="1">
    <source>
        <dbReference type="ARBA" id="ARBA00008861"/>
    </source>
</evidence>
<dbReference type="Proteomes" id="UP001219518">
    <property type="component" value="Unassembled WGS sequence"/>
</dbReference>
<dbReference type="PANTHER" id="PTHR12510:SF4">
    <property type="entry name" value="GAMMA-GLUTAMYLAMINECYCLOTRANSFERASE"/>
    <property type="match status" value="1"/>
</dbReference>
<dbReference type="Pfam" id="PF06094">
    <property type="entry name" value="GGACT"/>
    <property type="match status" value="1"/>
</dbReference>
<dbReference type="CDD" id="cd06661">
    <property type="entry name" value="GGCT_like"/>
    <property type="match status" value="1"/>
</dbReference>
<feature type="active site" description="Proton acceptor" evidence="2">
    <location>
        <position position="84"/>
    </location>
</feature>
<dbReference type="InterPro" id="IPR036568">
    <property type="entry name" value="GGCT-like_sf"/>
</dbReference>
<gene>
    <name evidence="5" type="ORF">KUF71_025287</name>
</gene>
<evidence type="ECO:0000313" key="6">
    <source>
        <dbReference type="Proteomes" id="UP001219518"/>
    </source>
</evidence>
<dbReference type="PANTHER" id="PTHR12510">
    <property type="entry name" value="TROPONIN C-AKIN-1 PROTEIN"/>
    <property type="match status" value="1"/>
</dbReference>
<evidence type="ECO:0000256" key="3">
    <source>
        <dbReference type="RuleBase" id="RU367036"/>
    </source>
</evidence>
<comment type="caution">
    <text evidence="5">The sequence shown here is derived from an EMBL/GenBank/DDBJ whole genome shotgun (WGS) entry which is preliminary data.</text>
</comment>
<keyword evidence="6" id="KW-1185">Reference proteome</keyword>
<dbReference type="InterPro" id="IPR039126">
    <property type="entry name" value="GGACT"/>
</dbReference>
<dbReference type="InterPro" id="IPR009288">
    <property type="entry name" value="AIG2-like_dom"/>
</dbReference>
<dbReference type="SUPFAM" id="SSF110857">
    <property type="entry name" value="Gamma-glutamyl cyclotransferase-like"/>
    <property type="match status" value="1"/>
</dbReference>
<feature type="domain" description="Gamma-glutamylcyclotransferase AIG2-like" evidence="4">
    <location>
        <begin position="6"/>
        <end position="124"/>
    </location>
</feature>
<organism evidence="5 6">
    <name type="scientific">Frankliniella fusca</name>
    <dbReference type="NCBI Taxonomy" id="407009"/>
    <lineage>
        <taxon>Eukaryota</taxon>
        <taxon>Metazoa</taxon>
        <taxon>Ecdysozoa</taxon>
        <taxon>Arthropoda</taxon>
        <taxon>Hexapoda</taxon>
        <taxon>Insecta</taxon>
        <taxon>Pterygota</taxon>
        <taxon>Neoptera</taxon>
        <taxon>Paraneoptera</taxon>
        <taxon>Thysanoptera</taxon>
        <taxon>Terebrantia</taxon>
        <taxon>Thripoidea</taxon>
        <taxon>Thripidae</taxon>
        <taxon>Frankliniella</taxon>
    </lineage>
</organism>
<dbReference type="AlphaFoldDB" id="A0AAE1H7E5"/>
<dbReference type="Gene3D" id="3.10.490.10">
    <property type="entry name" value="Gamma-glutamyl cyclotransferase-like"/>
    <property type="match status" value="1"/>
</dbReference>
<comment type="similarity">
    <text evidence="1 3">Belongs to the gamma-glutamylcyclotransferase family.</text>
</comment>
<dbReference type="EMBL" id="JAHWGI010000485">
    <property type="protein sequence ID" value="KAK3916029.1"/>
    <property type="molecule type" value="Genomic_DNA"/>
</dbReference>
<proteinExistence type="inferred from homology"/>